<organism evidence="10 11">
    <name type="scientific">Pedobacter polaris</name>
    <dbReference type="NCBI Taxonomy" id="2571273"/>
    <lineage>
        <taxon>Bacteria</taxon>
        <taxon>Pseudomonadati</taxon>
        <taxon>Bacteroidota</taxon>
        <taxon>Sphingobacteriia</taxon>
        <taxon>Sphingobacteriales</taxon>
        <taxon>Sphingobacteriaceae</taxon>
        <taxon>Pedobacter</taxon>
    </lineage>
</organism>
<comment type="caution">
    <text evidence="10">The sequence shown here is derived from an EMBL/GenBank/DDBJ whole genome shotgun (WGS) entry which is preliminary data.</text>
</comment>
<dbReference type="GO" id="GO:0016798">
    <property type="term" value="F:hydrolase activity, acting on glycosyl bonds"/>
    <property type="evidence" value="ECO:0007669"/>
    <property type="project" value="UniProtKB-KW"/>
</dbReference>
<evidence type="ECO:0000259" key="8">
    <source>
        <dbReference type="Pfam" id="PF14508"/>
    </source>
</evidence>
<dbReference type="Pfam" id="PF14508">
    <property type="entry name" value="GH97_N"/>
    <property type="match status" value="1"/>
</dbReference>
<dbReference type="InterPro" id="IPR019563">
    <property type="entry name" value="GH97_catalytic"/>
</dbReference>
<keyword evidence="11" id="KW-1185">Reference proteome</keyword>
<dbReference type="InterPro" id="IPR052720">
    <property type="entry name" value="Glycosyl_hydrolase_97"/>
</dbReference>
<accession>A0A4U1CXW1</accession>
<dbReference type="InterPro" id="IPR014718">
    <property type="entry name" value="GH-type_carb-bd"/>
</dbReference>
<evidence type="ECO:0000256" key="3">
    <source>
        <dbReference type="ARBA" id="ARBA00022801"/>
    </source>
</evidence>
<dbReference type="OrthoDB" id="57532at2"/>
<dbReference type="InterPro" id="IPR029483">
    <property type="entry name" value="GH97_C"/>
</dbReference>
<keyword evidence="6" id="KW-0732">Signal</keyword>
<feature type="domain" description="Glycosyl-hydrolase 97 catalytic" evidence="7">
    <location>
        <begin position="298"/>
        <end position="450"/>
    </location>
</feature>
<keyword evidence="3 10" id="KW-0378">Hydrolase</keyword>
<dbReference type="PANTHER" id="PTHR35803:SF2">
    <property type="entry name" value="RETAINING ALPHA-GALACTOSIDASE"/>
    <property type="match status" value="1"/>
</dbReference>
<dbReference type="Gene3D" id="2.60.40.1180">
    <property type="entry name" value="Golgi alpha-mannosidase II"/>
    <property type="match status" value="1"/>
</dbReference>
<dbReference type="Pfam" id="PF14509">
    <property type="entry name" value="GH97_C"/>
    <property type="match status" value="1"/>
</dbReference>
<dbReference type="EMBL" id="SWBR01000001">
    <property type="protein sequence ID" value="TKC13285.1"/>
    <property type="molecule type" value="Genomic_DNA"/>
</dbReference>
<dbReference type="InterPro" id="IPR013785">
    <property type="entry name" value="Aldolase_TIM"/>
</dbReference>
<dbReference type="Pfam" id="PF10566">
    <property type="entry name" value="Glyco_hydro_97"/>
    <property type="match status" value="1"/>
</dbReference>
<sequence length="647" mass="73465">MNTKKITLLFVVLICGISARAQKKYTLTSPDQSISATINVADSIYYEISQSVKSLVTNSVVSFKTDQQAAGWKVSKATPSKSNQTLTPVVWQKSKQVEDNYSQLRLDFANGLALEWRAYNNGLAWRWINKSTRPYQVLEEKASINFPNATKSWYPEEESFFSHNERVYKKYTVSDITAKKMASLPVLFDVAQTKVLLTESNLFNYAGMWVTGNGKGGVQAVFPHYPKVKKVTSDRDEQVKERESFIAKIEGKQDFPWRILMIAKTDADLLTNQLPYILGRPATGDFSWVKAGKVQWDWWHYNNIYGVDFRAGINNDTYKYYIDFAAKYGIEYVLLDEGWCDTRDLMKQAKDINVEELANYAKSKKVDLILWASWLVLDKQLDEALDIFQKWGIKGIKVDFMQRDDQDMVNYYEKISIATAKRKLLVDFHGAYKPTGWSRTYPNVMTSEGVLGNEISKFAGSINPEHTATLPFIRMAAGPMDFTPGGMLNVQKNAFADIPSEPMTLGTRCNQMAMYVVYESPLQMLCDMPSHYLREPECMQFIAAVPAVWQQSIPLAASVGEYVAIARQGVDQNWYIGAMTNWTAREMTIDFSFLGEGDYTVKVWKDGINADRNAKDFKMETIKVTKNTKLNIKLTTGGGWVGIVSKV</sequence>
<comment type="cofactor">
    <cofactor evidence="1">
        <name>Ca(2+)</name>
        <dbReference type="ChEBI" id="CHEBI:29108"/>
    </cofactor>
</comment>
<evidence type="ECO:0000313" key="10">
    <source>
        <dbReference type="EMBL" id="TKC13285.1"/>
    </source>
</evidence>
<keyword evidence="4" id="KW-0106">Calcium</keyword>
<dbReference type="SUPFAM" id="SSF51445">
    <property type="entry name" value="(Trans)glycosidases"/>
    <property type="match status" value="1"/>
</dbReference>
<feature type="chain" id="PRO_5021002580" evidence="6">
    <location>
        <begin position="24"/>
        <end position="647"/>
    </location>
</feature>
<evidence type="ECO:0000256" key="6">
    <source>
        <dbReference type="SAM" id="SignalP"/>
    </source>
</evidence>
<dbReference type="InterPro" id="IPR013780">
    <property type="entry name" value="Glyco_hydro_b"/>
</dbReference>
<evidence type="ECO:0000259" key="7">
    <source>
        <dbReference type="Pfam" id="PF10566"/>
    </source>
</evidence>
<reference evidence="10 11" key="1">
    <citation type="submission" date="2019-04" db="EMBL/GenBank/DDBJ databases">
        <title>Pedobacter sp. RP-3-22 sp. nov., isolated from Arctic soil.</title>
        <authorList>
            <person name="Dahal R.H."/>
            <person name="Kim D.-U."/>
        </authorList>
    </citation>
    <scope>NUCLEOTIDE SEQUENCE [LARGE SCALE GENOMIC DNA]</scope>
    <source>
        <strain evidence="10 11">RP-3-22</strain>
    </source>
</reference>
<feature type="domain" description="Glycosyl-hydrolase 97 C-terminal oligomerisation" evidence="9">
    <location>
        <begin position="548"/>
        <end position="641"/>
    </location>
</feature>
<dbReference type="InterPro" id="IPR029486">
    <property type="entry name" value="GH97_N"/>
</dbReference>
<dbReference type="Gene3D" id="3.20.20.70">
    <property type="entry name" value="Aldolase class I"/>
    <property type="match status" value="1"/>
</dbReference>
<evidence type="ECO:0000256" key="5">
    <source>
        <dbReference type="ARBA" id="ARBA00023295"/>
    </source>
</evidence>
<evidence type="ECO:0000259" key="9">
    <source>
        <dbReference type="Pfam" id="PF14509"/>
    </source>
</evidence>
<dbReference type="GO" id="GO:0030246">
    <property type="term" value="F:carbohydrate binding"/>
    <property type="evidence" value="ECO:0007669"/>
    <property type="project" value="InterPro"/>
</dbReference>
<dbReference type="Gene3D" id="2.70.98.10">
    <property type="match status" value="1"/>
</dbReference>
<feature type="signal peptide" evidence="6">
    <location>
        <begin position="1"/>
        <end position="23"/>
    </location>
</feature>
<comment type="subunit">
    <text evidence="2">Monomer.</text>
</comment>
<evidence type="ECO:0000313" key="11">
    <source>
        <dbReference type="Proteomes" id="UP000309488"/>
    </source>
</evidence>
<protein>
    <submittedName>
        <fullName evidence="10">Glycoside hydrolase family 97 protein</fullName>
    </submittedName>
</protein>
<proteinExistence type="predicted"/>
<evidence type="ECO:0000256" key="1">
    <source>
        <dbReference type="ARBA" id="ARBA00001913"/>
    </source>
</evidence>
<name>A0A4U1CXW1_9SPHI</name>
<dbReference type="Proteomes" id="UP000309488">
    <property type="component" value="Unassembled WGS sequence"/>
</dbReference>
<dbReference type="AlphaFoldDB" id="A0A4U1CXW1"/>
<feature type="domain" description="Glycosyl-hydrolase 97 N-terminal" evidence="8">
    <location>
        <begin position="27"/>
        <end position="281"/>
    </location>
</feature>
<evidence type="ECO:0000256" key="4">
    <source>
        <dbReference type="ARBA" id="ARBA00022837"/>
    </source>
</evidence>
<dbReference type="InterPro" id="IPR017853">
    <property type="entry name" value="GH"/>
</dbReference>
<keyword evidence="5" id="KW-0326">Glycosidase</keyword>
<dbReference type="PANTHER" id="PTHR35803">
    <property type="entry name" value="GLUCAN 1,4-ALPHA-GLUCOSIDASE SUSB-RELATED"/>
    <property type="match status" value="1"/>
</dbReference>
<gene>
    <name evidence="10" type="ORF">FA048_03950</name>
</gene>
<evidence type="ECO:0000256" key="2">
    <source>
        <dbReference type="ARBA" id="ARBA00011245"/>
    </source>
</evidence>